<dbReference type="PANTHER" id="PTHR10622">
    <property type="entry name" value="HET DOMAIN-CONTAINING PROTEIN"/>
    <property type="match status" value="1"/>
</dbReference>
<sequence>MRLLKTGPFVSGQPSTLELHEFRGQKERYAILSHTWSATAHDEILFTDLLAHCDPQSITEKPGWAKLAFALEQADEDGKEWLWVDTVCIDRSSSAELNEAINSAYEWCQESAICYAFLEDVPLEEWHEMKYGKSRTLTSRWFNRGWTLTELLAPGHVVFYSMEWIRLGDKHELSGLLSTATAIDVPIIEDNNLVEVQSVAKRMSWAAKRETALPEDRAYSIMGLMGVNMSVLYGEGEKKAFLRLQQEIIKCYDDPSIFAWSDAEIRTRNSSLLT</sequence>
<accession>A0A6A6CDC4</accession>
<proteinExistence type="predicted"/>
<dbReference type="Pfam" id="PF06985">
    <property type="entry name" value="HET"/>
    <property type="match status" value="1"/>
</dbReference>
<evidence type="ECO:0000313" key="2">
    <source>
        <dbReference type="EMBL" id="KAF2164178.1"/>
    </source>
</evidence>
<organism evidence="2 3">
    <name type="scientific">Zasmidium cellare ATCC 36951</name>
    <dbReference type="NCBI Taxonomy" id="1080233"/>
    <lineage>
        <taxon>Eukaryota</taxon>
        <taxon>Fungi</taxon>
        <taxon>Dikarya</taxon>
        <taxon>Ascomycota</taxon>
        <taxon>Pezizomycotina</taxon>
        <taxon>Dothideomycetes</taxon>
        <taxon>Dothideomycetidae</taxon>
        <taxon>Mycosphaerellales</taxon>
        <taxon>Mycosphaerellaceae</taxon>
        <taxon>Zasmidium</taxon>
    </lineage>
</organism>
<name>A0A6A6CDC4_ZASCE</name>
<dbReference type="RefSeq" id="XP_033665067.1">
    <property type="nucleotide sequence ID" value="XM_033817675.1"/>
</dbReference>
<reference evidence="2" key="1">
    <citation type="journal article" date="2020" name="Stud. Mycol.">
        <title>101 Dothideomycetes genomes: a test case for predicting lifestyles and emergence of pathogens.</title>
        <authorList>
            <person name="Haridas S."/>
            <person name="Albert R."/>
            <person name="Binder M."/>
            <person name="Bloem J."/>
            <person name="Labutti K."/>
            <person name="Salamov A."/>
            <person name="Andreopoulos B."/>
            <person name="Baker S."/>
            <person name="Barry K."/>
            <person name="Bills G."/>
            <person name="Bluhm B."/>
            <person name="Cannon C."/>
            <person name="Castanera R."/>
            <person name="Culley D."/>
            <person name="Daum C."/>
            <person name="Ezra D."/>
            <person name="Gonzalez J."/>
            <person name="Henrissat B."/>
            <person name="Kuo A."/>
            <person name="Liang C."/>
            <person name="Lipzen A."/>
            <person name="Lutzoni F."/>
            <person name="Magnuson J."/>
            <person name="Mondo S."/>
            <person name="Nolan M."/>
            <person name="Ohm R."/>
            <person name="Pangilinan J."/>
            <person name="Park H.-J."/>
            <person name="Ramirez L."/>
            <person name="Alfaro M."/>
            <person name="Sun H."/>
            <person name="Tritt A."/>
            <person name="Yoshinaga Y."/>
            <person name="Zwiers L.-H."/>
            <person name="Turgeon B."/>
            <person name="Goodwin S."/>
            <person name="Spatafora J."/>
            <person name="Crous P."/>
            <person name="Grigoriev I."/>
        </authorList>
    </citation>
    <scope>NUCLEOTIDE SEQUENCE</scope>
    <source>
        <strain evidence="2">ATCC 36951</strain>
    </source>
</reference>
<evidence type="ECO:0000313" key="3">
    <source>
        <dbReference type="Proteomes" id="UP000799537"/>
    </source>
</evidence>
<keyword evidence="3" id="KW-1185">Reference proteome</keyword>
<dbReference type="PANTHER" id="PTHR10622:SF10">
    <property type="entry name" value="HET DOMAIN-CONTAINING PROTEIN"/>
    <property type="match status" value="1"/>
</dbReference>
<dbReference type="AlphaFoldDB" id="A0A6A6CDC4"/>
<dbReference type="Proteomes" id="UP000799537">
    <property type="component" value="Unassembled WGS sequence"/>
</dbReference>
<gene>
    <name evidence="2" type="ORF">M409DRAFT_68073</name>
</gene>
<protein>
    <recommendedName>
        <fullName evidence="1">Heterokaryon incompatibility domain-containing protein</fullName>
    </recommendedName>
</protein>
<dbReference type="OrthoDB" id="674604at2759"/>
<feature type="domain" description="Heterokaryon incompatibility" evidence="1">
    <location>
        <begin position="29"/>
        <end position="103"/>
    </location>
</feature>
<dbReference type="InterPro" id="IPR010730">
    <property type="entry name" value="HET"/>
</dbReference>
<dbReference type="GeneID" id="54570947"/>
<dbReference type="EMBL" id="ML993605">
    <property type="protein sequence ID" value="KAF2164178.1"/>
    <property type="molecule type" value="Genomic_DNA"/>
</dbReference>
<evidence type="ECO:0000259" key="1">
    <source>
        <dbReference type="Pfam" id="PF06985"/>
    </source>
</evidence>